<organism evidence="1 2">
    <name type="scientific">Stentor coeruleus</name>
    <dbReference type="NCBI Taxonomy" id="5963"/>
    <lineage>
        <taxon>Eukaryota</taxon>
        <taxon>Sar</taxon>
        <taxon>Alveolata</taxon>
        <taxon>Ciliophora</taxon>
        <taxon>Postciliodesmatophora</taxon>
        <taxon>Heterotrichea</taxon>
        <taxon>Heterotrichida</taxon>
        <taxon>Stentoridae</taxon>
        <taxon>Stentor</taxon>
    </lineage>
</organism>
<sequence length="262" mass="31050">MFSMEILKLRDCIFSSVYEEIFSCNPNTISIEELEDSLSIAKSQLLFYEYISNECSVEVYKLKNNISKLKSHKAIASDERDKLVIDSNTCKSAYYELIKQRDCLEHSLVKIKEEHSKNQDLLESLVYSLEKRKQEIYRKEKSLQNLLDEYKIISENTQVRKEVQKPNFIKIKDTPKTDIKPFPASSFSFNIGLNKSNQSKERVIVNRSFNNGEKSSRSSNVSNNTSMILDYWDFIKLLYMIKDDWRENFYKFFLMMWNYKRG</sequence>
<protein>
    <submittedName>
        <fullName evidence="1">Uncharacterized protein</fullName>
    </submittedName>
</protein>
<dbReference type="EMBL" id="MPUH01000302">
    <property type="protein sequence ID" value="OMJ83492.1"/>
    <property type="molecule type" value="Genomic_DNA"/>
</dbReference>
<proteinExistence type="predicted"/>
<dbReference type="Proteomes" id="UP000187209">
    <property type="component" value="Unassembled WGS sequence"/>
</dbReference>
<accession>A0A1R2C399</accession>
<reference evidence="1 2" key="1">
    <citation type="submission" date="2016-11" db="EMBL/GenBank/DDBJ databases">
        <title>The macronuclear genome of Stentor coeruleus: a giant cell with tiny introns.</title>
        <authorList>
            <person name="Slabodnick M."/>
            <person name="Ruby J.G."/>
            <person name="Reiff S.B."/>
            <person name="Swart E.C."/>
            <person name="Gosai S."/>
            <person name="Prabakaran S."/>
            <person name="Witkowska E."/>
            <person name="Larue G.E."/>
            <person name="Fisher S."/>
            <person name="Freeman R.M."/>
            <person name="Gunawardena J."/>
            <person name="Chu W."/>
            <person name="Stover N.A."/>
            <person name="Gregory B.D."/>
            <person name="Nowacki M."/>
            <person name="Derisi J."/>
            <person name="Roy S.W."/>
            <person name="Marshall W.F."/>
            <person name="Sood P."/>
        </authorList>
    </citation>
    <scope>NUCLEOTIDE SEQUENCE [LARGE SCALE GENOMIC DNA]</scope>
    <source>
        <strain evidence="1">WM001</strain>
    </source>
</reference>
<comment type="caution">
    <text evidence="1">The sequence shown here is derived from an EMBL/GenBank/DDBJ whole genome shotgun (WGS) entry which is preliminary data.</text>
</comment>
<keyword evidence="2" id="KW-1185">Reference proteome</keyword>
<gene>
    <name evidence="1" type="ORF">SteCoe_15595</name>
</gene>
<name>A0A1R2C399_9CILI</name>
<dbReference type="AlphaFoldDB" id="A0A1R2C399"/>
<evidence type="ECO:0000313" key="1">
    <source>
        <dbReference type="EMBL" id="OMJ83492.1"/>
    </source>
</evidence>
<evidence type="ECO:0000313" key="2">
    <source>
        <dbReference type="Proteomes" id="UP000187209"/>
    </source>
</evidence>